<comment type="pathway">
    <text evidence="6 7">Purine metabolism; IMP biosynthesis via de novo pathway; 5-amino-1-(5-phospho-D-ribosyl)imidazole-4-carboxylate from 5-amino-1-(5-phospho-D-ribosyl)imidazole (N5-CAIR route): step 1/2.</text>
</comment>
<dbReference type="PROSITE" id="PS50975">
    <property type="entry name" value="ATP_GRASP"/>
    <property type="match status" value="1"/>
</dbReference>
<feature type="binding site" evidence="6">
    <location>
        <position position="146"/>
    </location>
    <ligand>
        <name>ATP</name>
        <dbReference type="ChEBI" id="CHEBI:30616"/>
    </ligand>
</feature>
<feature type="binding site" evidence="6">
    <location>
        <position position="108"/>
    </location>
    <ligand>
        <name>ATP</name>
        <dbReference type="ChEBI" id="CHEBI:30616"/>
    </ligand>
</feature>
<dbReference type="InterPro" id="IPR016185">
    <property type="entry name" value="PreATP-grasp_dom_sf"/>
</dbReference>
<evidence type="ECO:0000313" key="9">
    <source>
        <dbReference type="EMBL" id="SNR81562.1"/>
    </source>
</evidence>
<dbReference type="OrthoDB" id="9804625at2"/>
<dbReference type="Proteomes" id="UP000198412">
    <property type="component" value="Unassembled WGS sequence"/>
</dbReference>
<comment type="function">
    <text evidence="7">Catalyzes the ATP-dependent conversion of 5-aminoimidazole ribonucleotide (AIR) and HCO(3)- to N5-carboxyaminoimidazole ribonucleotide (N5-CAIR).</text>
</comment>
<dbReference type="EC" id="6.3.4.18" evidence="6 7"/>
<dbReference type="InterPro" id="IPR011761">
    <property type="entry name" value="ATP-grasp"/>
</dbReference>
<dbReference type="NCBIfam" id="TIGR01161">
    <property type="entry name" value="purK"/>
    <property type="match status" value="1"/>
</dbReference>
<keyword evidence="6 7" id="KW-0436">Ligase</keyword>
<dbReference type="Gene3D" id="3.30.1490.20">
    <property type="entry name" value="ATP-grasp fold, A domain"/>
    <property type="match status" value="1"/>
</dbReference>
<dbReference type="InterPro" id="IPR003135">
    <property type="entry name" value="ATP-grasp_carboxylate-amine"/>
</dbReference>
<feature type="binding site" evidence="6">
    <location>
        <begin position="264"/>
        <end position="265"/>
    </location>
    <ligand>
        <name>ATP</name>
        <dbReference type="ChEBI" id="CHEBI:30616"/>
    </ligand>
</feature>
<dbReference type="FunFam" id="3.30.470.20:FF:000037">
    <property type="entry name" value="Phosphoribosylaminoimidazole carboxylase, chloroplastic"/>
    <property type="match status" value="1"/>
</dbReference>
<feature type="domain" description="ATP-grasp" evidence="8">
    <location>
        <begin position="112"/>
        <end position="294"/>
    </location>
</feature>
<comment type="function">
    <text evidence="6">Catalyzes the ATP-dependent conversion of 5-aminoimidazole ribonucleotide (AIR) and HCO(3)(-) to N5-carboxyaminoimidazole ribonucleotide (N5-CAIR).</text>
</comment>
<dbReference type="GO" id="GO:0046872">
    <property type="term" value="F:metal ion binding"/>
    <property type="evidence" value="ECO:0007669"/>
    <property type="project" value="InterPro"/>
</dbReference>
<dbReference type="PANTHER" id="PTHR11609">
    <property type="entry name" value="PURINE BIOSYNTHESIS PROTEIN 6/7, PUR6/7"/>
    <property type="match status" value="1"/>
</dbReference>
<dbReference type="GO" id="GO:0005524">
    <property type="term" value="F:ATP binding"/>
    <property type="evidence" value="ECO:0007669"/>
    <property type="project" value="UniProtKB-UniRule"/>
</dbReference>
<reference evidence="10" key="1">
    <citation type="submission" date="2017-06" db="EMBL/GenBank/DDBJ databases">
        <authorList>
            <person name="Varghese N."/>
            <person name="Submissions S."/>
        </authorList>
    </citation>
    <scope>NUCLEOTIDE SEQUENCE [LARGE SCALE GENOMIC DNA]</scope>
    <source>
        <strain evidence="10">DSM 27993</strain>
    </source>
</reference>
<dbReference type="InterPro" id="IPR054350">
    <property type="entry name" value="PurT/PurK_preATP-grasp"/>
</dbReference>
<dbReference type="InterPro" id="IPR005875">
    <property type="entry name" value="PurK"/>
</dbReference>
<dbReference type="GO" id="GO:0005829">
    <property type="term" value="C:cytosol"/>
    <property type="evidence" value="ECO:0007669"/>
    <property type="project" value="TreeGrafter"/>
</dbReference>
<organism evidence="9 10">
    <name type="scientific">Lutibacter flavus</name>
    <dbReference type="NCBI Taxonomy" id="691689"/>
    <lineage>
        <taxon>Bacteria</taxon>
        <taxon>Pseudomonadati</taxon>
        <taxon>Bacteroidota</taxon>
        <taxon>Flavobacteriia</taxon>
        <taxon>Flavobacteriales</taxon>
        <taxon>Flavobacteriaceae</taxon>
        <taxon>Lutibacter</taxon>
    </lineage>
</organism>
<dbReference type="Pfam" id="PF17769">
    <property type="entry name" value="PurK_C"/>
    <property type="match status" value="1"/>
</dbReference>
<dbReference type="NCBIfam" id="NF004679">
    <property type="entry name" value="PRK06019.1-5"/>
    <property type="match status" value="1"/>
</dbReference>
<dbReference type="PANTHER" id="PTHR11609:SF5">
    <property type="entry name" value="PHOSPHORIBOSYLAMINOIMIDAZOLE CARBOXYLASE"/>
    <property type="match status" value="1"/>
</dbReference>
<dbReference type="Pfam" id="PF22660">
    <property type="entry name" value="RS_preATP-grasp-like"/>
    <property type="match status" value="1"/>
</dbReference>
<keyword evidence="10" id="KW-1185">Reference proteome</keyword>
<evidence type="ECO:0000259" key="8">
    <source>
        <dbReference type="PROSITE" id="PS50975"/>
    </source>
</evidence>
<dbReference type="SUPFAM" id="SSF52440">
    <property type="entry name" value="PreATP-grasp domain"/>
    <property type="match status" value="1"/>
</dbReference>
<keyword evidence="1 6" id="KW-0547">Nucleotide-binding</keyword>
<dbReference type="InterPro" id="IPR040686">
    <property type="entry name" value="PurK_C"/>
</dbReference>
<evidence type="ECO:0000256" key="5">
    <source>
        <dbReference type="ARBA" id="ARBA00023239"/>
    </source>
</evidence>
<evidence type="ECO:0000256" key="3">
    <source>
        <dbReference type="ARBA" id="ARBA00022793"/>
    </source>
</evidence>
<dbReference type="EMBL" id="FZNX01000006">
    <property type="protein sequence ID" value="SNR81562.1"/>
    <property type="molecule type" value="Genomic_DNA"/>
</dbReference>
<dbReference type="SUPFAM" id="SSF56059">
    <property type="entry name" value="Glutathione synthetase ATP-binding domain-like"/>
    <property type="match status" value="1"/>
</dbReference>
<dbReference type="HAMAP" id="MF_01928">
    <property type="entry name" value="PurK"/>
    <property type="match status" value="1"/>
</dbReference>
<dbReference type="Pfam" id="PF02222">
    <property type="entry name" value="ATP-grasp"/>
    <property type="match status" value="1"/>
</dbReference>
<feature type="binding site" evidence="6">
    <location>
        <begin position="177"/>
        <end position="180"/>
    </location>
    <ligand>
        <name>ATP</name>
        <dbReference type="ChEBI" id="CHEBI:30616"/>
    </ligand>
</feature>
<dbReference type="InterPro" id="IPR013815">
    <property type="entry name" value="ATP_grasp_subdomain_1"/>
</dbReference>
<evidence type="ECO:0000256" key="6">
    <source>
        <dbReference type="HAMAP-Rule" id="MF_01928"/>
    </source>
</evidence>
<dbReference type="UniPathway" id="UPA00074">
    <property type="reaction ID" value="UER00942"/>
</dbReference>
<gene>
    <name evidence="6 7" type="primary">purK</name>
    <name evidence="9" type="ORF">SAMN04488111_3268</name>
</gene>
<evidence type="ECO:0000256" key="2">
    <source>
        <dbReference type="ARBA" id="ARBA00022755"/>
    </source>
</evidence>
<dbReference type="SUPFAM" id="SSF51246">
    <property type="entry name" value="Rudiment single hybrid motif"/>
    <property type="match status" value="1"/>
</dbReference>
<dbReference type="GO" id="GO:0034028">
    <property type="term" value="F:5-(carboxyamino)imidazole ribonucleotide synthase activity"/>
    <property type="evidence" value="ECO:0007669"/>
    <property type="project" value="UniProtKB-UniRule"/>
</dbReference>
<dbReference type="InterPro" id="IPR011054">
    <property type="entry name" value="Rudment_hybrid_motif"/>
</dbReference>
<proteinExistence type="inferred from homology"/>
<dbReference type="Gene3D" id="3.40.50.20">
    <property type="match status" value="1"/>
</dbReference>
<comment type="caution">
    <text evidence="6">Lacks conserved residue(s) required for the propagation of feature annotation.</text>
</comment>
<protein>
    <recommendedName>
        <fullName evidence="6 7">N5-carboxyaminoimidazole ribonucleotide synthase</fullName>
        <shortName evidence="6 7">N5-CAIR synthase</shortName>
        <ecNumber evidence="6 7">6.3.4.18</ecNumber>
    </recommendedName>
    <alternativeName>
        <fullName evidence="6 7">5-(carboxyamino)imidazole ribonucleotide synthetase</fullName>
    </alternativeName>
</protein>
<keyword evidence="5" id="KW-0456">Lyase</keyword>
<comment type="catalytic activity">
    <reaction evidence="6 7">
        <text>5-amino-1-(5-phospho-beta-D-ribosyl)imidazole + hydrogencarbonate + ATP = 5-carboxyamino-1-(5-phospho-D-ribosyl)imidazole + ADP + phosphate + 2 H(+)</text>
        <dbReference type="Rhea" id="RHEA:19317"/>
        <dbReference type="ChEBI" id="CHEBI:15378"/>
        <dbReference type="ChEBI" id="CHEBI:17544"/>
        <dbReference type="ChEBI" id="CHEBI:30616"/>
        <dbReference type="ChEBI" id="CHEBI:43474"/>
        <dbReference type="ChEBI" id="CHEBI:58730"/>
        <dbReference type="ChEBI" id="CHEBI:137981"/>
        <dbReference type="ChEBI" id="CHEBI:456216"/>
        <dbReference type="EC" id="6.3.4.18"/>
    </reaction>
</comment>
<evidence type="ECO:0000256" key="4">
    <source>
        <dbReference type="ARBA" id="ARBA00022840"/>
    </source>
</evidence>
<comment type="similarity">
    <text evidence="6 7">Belongs to the PurK/PurT family.</text>
</comment>
<accession>A0A238ZEQ9</accession>
<keyword evidence="3" id="KW-0210">Decarboxylase</keyword>
<keyword evidence="2 6" id="KW-0658">Purine biosynthesis</keyword>
<evidence type="ECO:0000256" key="7">
    <source>
        <dbReference type="RuleBase" id="RU361200"/>
    </source>
</evidence>
<evidence type="ECO:0000256" key="1">
    <source>
        <dbReference type="ARBA" id="ARBA00022741"/>
    </source>
</evidence>
<dbReference type="GO" id="GO:0004638">
    <property type="term" value="F:phosphoribosylaminoimidazole carboxylase activity"/>
    <property type="evidence" value="ECO:0007669"/>
    <property type="project" value="InterPro"/>
</dbReference>
<dbReference type="RefSeq" id="WP_089379517.1">
    <property type="nucleotide sequence ID" value="NZ_FZNX01000006.1"/>
</dbReference>
<name>A0A238ZEQ9_9FLAO</name>
<dbReference type="Gene3D" id="3.30.470.20">
    <property type="entry name" value="ATP-grasp fold, B domain"/>
    <property type="match status" value="1"/>
</dbReference>
<comment type="subunit">
    <text evidence="6 7">Homodimer.</text>
</comment>
<sequence>MINYFSSKFKLGVLGGGQLGKMLLSETQKYDIYTSILDGAKDAPCAQICNEFHQGSLMDFDTVYNFGKKVDVLTIEIEHVNIEALLKLEKEGLEIYPQPSVLQIIQHKGRQKDFFVKNGIPTSPHKRFSSLAALKKEALSFPFVWKSAQFGYDGTGVKIVKNENDLNSLTNTDCIIEELIPFKNELAVIVARNKNGEIKTYPVVEMEFHPEANQVEYVICPARISDDVAKKAKDIALNVAESFKHIGLLAVELFQTENDDILVNEVAPRTHNSGHYSIEASYTSQFEQHLRSILNLPLGNTASKVAGIMVNLVGEEGFSGDVVYENMEEILKMDGVTPHIYGKKQTHPFRKMGHVTVVNNNLDEARKIAEKVKNTIRVISK</sequence>
<dbReference type="AlphaFoldDB" id="A0A238ZEQ9"/>
<keyword evidence="4 6" id="KW-0067">ATP-binding</keyword>
<feature type="binding site" evidence="6">
    <location>
        <position position="185"/>
    </location>
    <ligand>
        <name>ATP</name>
        <dbReference type="ChEBI" id="CHEBI:30616"/>
    </ligand>
</feature>
<evidence type="ECO:0000313" key="10">
    <source>
        <dbReference type="Proteomes" id="UP000198412"/>
    </source>
</evidence>
<dbReference type="GO" id="GO:0006189">
    <property type="term" value="P:'de novo' IMP biosynthetic process"/>
    <property type="evidence" value="ECO:0007669"/>
    <property type="project" value="UniProtKB-UniRule"/>
</dbReference>